<dbReference type="EMBL" id="CP011031">
    <property type="protein sequence ID" value="ATC92572.1"/>
    <property type="molecule type" value="Genomic_DNA"/>
</dbReference>
<keyword evidence="4" id="KW-1185">Reference proteome</keyword>
<dbReference type="Pfam" id="PF10544">
    <property type="entry name" value="T5orf172"/>
    <property type="match status" value="1"/>
</dbReference>
<dbReference type="RefSeq" id="WP_058155889.1">
    <property type="nucleotide sequence ID" value="NZ_CP011031.1"/>
</dbReference>
<evidence type="ECO:0000256" key="1">
    <source>
        <dbReference type="SAM" id="Coils"/>
    </source>
</evidence>
<dbReference type="SMART" id="SM00974">
    <property type="entry name" value="T5orf172"/>
    <property type="match status" value="1"/>
</dbReference>
<feature type="coiled-coil region" evidence="1">
    <location>
        <begin position="209"/>
        <end position="254"/>
    </location>
</feature>
<feature type="domain" description="Bacteriophage T5 Orf172 DNA-binding" evidence="2">
    <location>
        <begin position="317"/>
        <end position="400"/>
    </location>
</feature>
<reference evidence="3 4" key="1">
    <citation type="submission" date="2015-06" db="EMBL/GenBank/DDBJ databases">
        <authorList>
            <person name="Xie B.-B."/>
            <person name="Rong J.-C."/>
            <person name="Qin Q.-L."/>
            <person name="Zhang Y.-Z."/>
        </authorList>
    </citation>
    <scope>NUCLEOTIDE SEQUENCE [LARGE SCALE GENOMIC DNA]</scope>
    <source>
        <strain evidence="3 4">KMM 3549</strain>
    </source>
</reference>
<dbReference type="InterPro" id="IPR025280">
    <property type="entry name" value="SNIPE"/>
</dbReference>
<protein>
    <recommendedName>
        <fullName evidence="2">Bacteriophage T5 Orf172 DNA-binding domain-containing protein</fullName>
    </recommendedName>
</protein>
<organism evidence="3 4">
    <name type="scientific">Pseudoalteromonas issachenkonii</name>
    <dbReference type="NCBI Taxonomy" id="152297"/>
    <lineage>
        <taxon>Bacteria</taxon>
        <taxon>Pseudomonadati</taxon>
        <taxon>Pseudomonadota</taxon>
        <taxon>Gammaproteobacteria</taxon>
        <taxon>Alteromonadales</taxon>
        <taxon>Pseudoalteromonadaceae</taxon>
        <taxon>Pseudoalteromonas</taxon>
    </lineage>
</organism>
<dbReference type="Pfam" id="PF13250">
    <property type="entry name" value="SNIPE"/>
    <property type="match status" value="1"/>
</dbReference>
<keyword evidence="1" id="KW-0175">Coiled coil</keyword>
<evidence type="ECO:0000259" key="2">
    <source>
        <dbReference type="SMART" id="SM00974"/>
    </source>
</evidence>
<sequence>MLITIILFICALGAFFLWRKSCAALEMVEADGKKVRDAYFPVSRAEDKLKQIKEKYSDLQIKYNKTFSRLRDNKKKLSLYNLGVGTSDDTSYAFISETKEVRKIEAKLAQVKEDLKEMVKNKTACICSMSKDVRVNGRKAGATKLFNREIKLRIRCLDNEFKAACSMVDWNNINRLSQRARETFDDINNSGRIVKTQLSESYFRLKNKELQLTYELNQIKADIKEEQREEARIAKEAEREEKRIIDAANKARKDREIMEKLVAQELSKLESSSDEQKELYELHKLELEVLKKREVRAQSLAQQTRAGYVYIISNRVSFGEGMVKIGMTRRADPDERVKELGDASVPELFDVHAYIYSEDAPSLEKFLHNEFSKQRVNLVNHRKEFFKVDVQSVVKALDNYQEDYEIELEPHKDTDTLAVA</sequence>
<evidence type="ECO:0000313" key="3">
    <source>
        <dbReference type="EMBL" id="ATC92572.1"/>
    </source>
</evidence>
<dbReference type="InterPro" id="IPR018306">
    <property type="entry name" value="Phage_T5_Orf172_DNA-bd"/>
</dbReference>
<name>A0ABN5C678_9GAMM</name>
<accession>A0ABN5C678</accession>
<evidence type="ECO:0000313" key="4">
    <source>
        <dbReference type="Proteomes" id="UP000217258"/>
    </source>
</evidence>
<dbReference type="Proteomes" id="UP000217258">
    <property type="component" value="Chromosome II"/>
</dbReference>
<proteinExistence type="predicted"/>
<gene>
    <name evidence="3" type="ORF">PISS_b0434</name>
</gene>